<dbReference type="SUPFAM" id="SSF55486">
    <property type="entry name" value="Metalloproteases ('zincins'), catalytic domain"/>
    <property type="match status" value="2"/>
</dbReference>
<dbReference type="Pfam" id="PF01400">
    <property type="entry name" value="Astacin"/>
    <property type="match status" value="1"/>
</dbReference>
<reference evidence="3 4" key="1">
    <citation type="submission" date="2014-04" db="EMBL/GenBank/DDBJ databases">
        <authorList>
            <consortium name="DOE Joint Genome Institute"/>
            <person name="Kuo A."/>
            <person name="Gay G."/>
            <person name="Dore J."/>
            <person name="Kohler A."/>
            <person name="Nagy L.G."/>
            <person name="Floudas D."/>
            <person name="Copeland A."/>
            <person name="Barry K.W."/>
            <person name="Cichocki N."/>
            <person name="Veneault-Fourrey C."/>
            <person name="LaButti K."/>
            <person name="Lindquist E.A."/>
            <person name="Lipzen A."/>
            <person name="Lundell T."/>
            <person name="Morin E."/>
            <person name="Murat C."/>
            <person name="Sun H."/>
            <person name="Tunlid A."/>
            <person name="Henrissat B."/>
            <person name="Grigoriev I.V."/>
            <person name="Hibbett D.S."/>
            <person name="Martin F."/>
            <person name="Nordberg H.P."/>
            <person name="Cantor M.N."/>
            <person name="Hua S.X."/>
        </authorList>
    </citation>
    <scope>NUCLEOTIDE SEQUENCE [LARGE SCALE GENOMIC DNA]</scope>
    <source>
        <strain evidence="4">h7</strain>
    </source>
</reference>
<reference evidence="4" key="2">
    <citation type="submission" date="2015-01" db="EMBL/GenBank/DDBJ databases">
        <title>Evolutionary Origins and Diversification of the Mycorrhizal Mutualists.</title>
        <authorList>
            <consortium name="DOE Joint Genome Institute"/>
            <consortium name="Mycorrhizal Genomics Consortium"/>
            <person name="Kohler A."/>
            <person name="Kuo A."/>
            <person name="Nagy L.G."/>
            <person name="Floudas D."/>
            <person name="Copeland A."/>
            <person name="Barry K.W."/>
            <person name="Cichocki N."/>
            <person name="Veneault-Fourrey C."/>
            <person name="LaButti K."/>
            <person name="Lindquist E.A."/>
            <person name="Lipzen A."/>
            <person name="Lundell T."/>
            <person name="Morin E."/>
            <person name="Murat C."/>
            <person name="Riley R."/>
            <person name="Ohm R."/>
            <person name="Sun H."/>
            <person name="Tunlid A."/>
            <person name="Henrissat B."/>
            <person name="Grigoriev I.V."/>
            <person name="Hibbett D.S."/>
            <person name="Martin F."/>
        </authorList>
    </citation>
    <scope>NUCLEOTIDE SEQUENCE [LARGE SCALE GENOMIC DNA]</scope>
    <source>
        <strain evidence="4">h7</strain>
    </source>
</reference>
<gene>
    <name evidence="3" type="ORF">M413DRAFT_29749</name>
</gene>
<evidence type="ECO:0000313" key="4">
    <source>
        <dbReference type="Proteomes" id="UP000053424"/>
    </source>
</evidence>
<dbReference type="InterPro" id="IPR001506">
    <property type="entry name" value="Peptidase_M12A"/>
</dbReference>
<dbReference type="Gene3D" id="3.40.390.10">
    <property type="entry name" value="Collagenase (Catalytic Domain)"/>
    <property type="match status" value="2"/>
</dbReference>
<protein>
    <recommendedName>
        <fullName evidence="2">Peptidase M12A domain-containing protein</fullName>
    </recommendedName>
</protein>
<evidence type="ECO:0000259" key="2">
    <source>
        <dbReference type="Pfam" id="PF01400"/>
    </source>
</evidence>
<feature type="domain" description="Peptidase M12A" evidence="2">
    <location>
        <begin position="142"/>
        <end position="280"/>
    </location>
</feature>
<dbReference type="AlphaFoldDB" id="A0A0C3C3E3"/>
<dbReference type="HOGENOM" id="CLU_424554_0_0_1"/>
<dbReference type="OrthoDB" id="5945790at2759"/>
<dbReference type="EMBL" id="KN831788">
    <property type="protein sequence ID" value="KIM38799.1"/>
    <property type="molecule type" value="Genomic_DNA"/>
</dbReference>
<sequence>MDLTLRYALSAVPPLNLPEICNMLTSFIFIYILSQLWTRHRIYLAFSPAPSSIMASETPTAPKTREKSVLFGEESWQRYVCAEISRDQSASRLIKTPVEVFGSRVATAILAKTDRLWKNGTTLKYGFMLPPELPTETIQKMEHQKAKVNRVVHEWTKYAYIAFNFVEDVTMATIRISFLPGRGSMSYIGTEVASVPVEEPTMNIGRINGESDVLTPEETSVILHELGHTLGMVHEHKSSMVGGNVKLSTAAVNEYYRTGFQWSEATTGEQVLSIYNEQDVTNFIRVDPLSIIRYFMPSEMNEQNTDVTPSTELSIYDKAFAAINYPSSPKAPHPSSSVTGLMPSCETGEKFGTNSLGGVQKPASPPNPPQALNPQCPCRPWKMKNFHRGLNVVACKKKSKLPLRLVGHRKDSTEATKYRKDLVRGAFREYSRRVNLRILELTDWDATDPDRADVRIFFGPIPLDNVPGWSIPGRVPLEHRRTVDAIKAEGGDALSTTVLSSSFVPKMPFVVGPGLDDAADEEALEALLKVQTRTIYHELGHVFGLQHEHESPFTKTADKPVATASAVTWFDEDSVMLYPGHKFKSATKWEAFKRWFDPKKPKFNTLPSKTDLALLGVNLFHLPAAFRHTHPGIVDPWDFVIVRKD</sequence>
<dbReference type="InterPro" id="IPR024079">
    <property type="entry name" value="MetalloPept_cat_dom_sf"/>
</dbReference>
<proteinExistence type="predicted"/>
<dbReference type="GO" id="GO:0004222">
    <property type="term" value="F:metalloendopeptidase activity"/>
    <property type="evidence" value="ECO:0007669"/>
    <property type="project" value="InterPro"/>
</dbReference>
<accession>A0A0C3C3E3</accession>
<organism evidence="3 4">
    <name type="scientific">Hebeloma cylindrosporum</name>
    <dbReference type="NCBI Taxonomy" id="76867"/>
    <lineage>
        <taxon>Eukaryota</taxon>
        <taxon>Fungi</taxon>
        <taxon>Dikarya</taxon>
        <taxon>Basidiomycota</taxon>
        <taxon>Agaricomycotina</taxon>
        <taxon>Agaricomycetes</taxon>
        <taxon>Agaricomycetidae</taxon>
        <taxon>Agaricales</taxon>
        <taxon>Agaricineae</taxon>
        <taxon>Hymenogastraceae</taxon>
        <taxon>Hebeloma</taxon>
    </lineage>
</organism>
<dbReference type="STRING" id="686832.A0A0C3C3E3"/>
<feature type="region of interest" description="Disordered" evidence="1">
    <location>
        <begin position="351"/>
        <end position="372"/>
    </location>
</feature>
<dbReference type="Proteomes" id="UP000053424">
    <property type="component" value="Unassembled WGS sequence"/>
</dbReference>
<evidence type="ECO:0000313" key="3">
    <source>
        <dbReference type="EMBL" id="KIM38799.1"/>
    </source>
</evidence>
<keyword evidence="4" id="KW-1185">Reference proteome</keyword>
<dbReference type="GO" id="GO:0006508">
    <property type="term" value="P:proteolysis"/>
    <property type="evidence" value="ECO:0007669"/>
    <property type="project" value="InterPro"/>
</dbReference>
<evidence type="ECO:0000256" key="1">
    <source>
        <dbReference type="SAM" id="MobiDB-lite"/>
    </source>
</evidence>
<name>A0A0C3C3E3_HEBCY</name>